<reference evidence="1" key="1">
    <citation type="submission" date="2014-11" db="EMBL/GenBank/DDBJ databases">
        <authorList>
            <person name="Amaro Gonzalez C."/>
        </authorList>
    </citation>
    <scope>NUCLEOTIDE SEQUENCE</scope>
</reference>
<evidence type="ECO:0000313" key="1">
    <source>
        <dbReference type="EMBL" id="JAH86696.1"/>
    </source>
</evidence>
<sequence length="42" mass="5031">MCLKDWTPEHGNCYPSTSMVYVKYIGQYFICNESRVMMVYIE</sequence>
<accession>A0A0E9W8P7</accession>
<proteinExistence type="predicted"/>
<name>A0A0E9W8P7_ANGAN</name>
<organism evidence="1">
    <name type="scientific">Anguilla anguilla</name>
    <name type="common">European freshwater eel</name>
    <name type="synonym">Muraena anguilla</name>
    <dbReference type="NCBI Taxonomy" id="7936"/>
    <lineage>
        <taxon>Eukaryota</taxon>
        <taxon>Metazoa</taxon>
        <taxon>Chordata</taxon>
        <taxon>Craniata</taxon>
        <taxon>Vertebrata</taxon>
        <taxon>Euteleostomi</taxon>
        <taxon>Actinopterygii</taxon>
        <taxon>Neopterygii</taxon>
        <taxon>Teleostei</taxon>
        <taxon>Anguilliformes</taxon>
        <taxon>Anguillidae</taxon>
        <taxon>Anguilla</taxon>
    </lineage>
</organism>
<reference evidence="1" key="2">
    <citation type="journal article" date="2015" name="Fish Shellfish Immunol.">
        <title>Early steps in the European eel (Anguilla anguilla)-Vibrio vulnificus interaction in the gills: Role of the RtxA13 toxin.</title>
        <authorList>
            <person name="Callol A."/>
            <person name="Pajuelo D."/>
            <person name="Ebbesson L."/>
            <person name="Teles M."/>
            <person name="MacKenzie S."/>
            <person name="Amaro C."/>
        </authorList>
    </citation>
    <scope>NUCLEOTIDE SEQUENCE</scope>
</reference>
<protein>
    <submittedName>
        <fullName evidence="1">Uncharacterized protein</fullName>
    </submittedName>
</protein>
<dbReference type="AlphaFoldDB" id="A0A0E9W8P7"/>
<dbReference type="EMBL" id="GBXM01021881">
    <property type="protein sequence ID" value="JAH86696.1"/>
    <property type="molecule type" value="Transcribed_RNA"/>
</dbReference>